<reference evidence="3 4" key="1">
    <citation type="submission" date="2018-05" db="EMBL/GenBank/DDBJ databases">
        <title>Isolation and characterization of genus Methanoculleus species and their viruses from deep sea marine sediment offshore southwestern Taiwan.</title>
        <authorList>
            <person name="Wei W.-H."/>
            <person name="Chen W.-C."/>
            <person name="Lai M.-C."/>
            <person name="Chen S.-C."/>
        </authorList>
    </citation>
    <scope>NUCLEOTIDE SEQUENCE [LARGE SCALE GENOMIC DNA]</scope>
    <source>
        <strain evidence="3 4">CWC-02</strain>
    </source>
</reference>
<dbReference type="Gene3D" id="2.120.10.30">
    <property type="entry name" value="TolB, C-terminal domain"/>
    <property type="match status" value="1"/>
</dbReference>
<evidence type="ECO:0000313" key="4">
    <source>
        <dbReference type="Proteomes" id="UP001523230"/>
    </source>
</evidence>
<dbReference type="SUPFAM" id="SSF49299">
    <property type="entry name" value="PKD domain"/>
    <property type="match status" value="4"/>
</dbReference>
<dbReference type="InterPro" id="IPR011042">
    <property type="entry name" value="6-blade_b-propeller_TolB-like"/>
</dbReference>
<gene>
    <name evidence="3" type="ORF">DIC75_11190</name>
</gene>
<dbReference type="Gene3D" id="2.60.40.10">
    <property type="entry name" value="Immunoglobulins"/>
    <property type="match status" value="4"/>
</dbReference>
<feature type="domain" description="PKD" evidence="2">
    <location>
        <begin position="386"/>
        <end position="450"/>
    </location>
</feature>
<dbReference type="EMBL" id="QFDM01000003">
    <property type="protein sequence ID" value="MCM2466859.1"/>
    <property type="molecule type" value="Genomic_DNA"/>
</dbReference>
<dbReference type="PROSITE" id="PS50093">
    <property type="entry name" value="PKD"/>
    <property type="match status" value="4"/>
</dbReference>
<sequence length="534" mass="56519">MFIYYVEFTPLGNCMRKPRLPVTYLVVFIVAVISIAVIATAAPQAGTLTSGEPGMPGLTRALEVFPNNLSHADISGNRIVYSDYRNGNWDIFLFNHTSGREYQLTNDSYDQMNPTISCDLVAWYDNSTGSWDLVLLKLHGDDAAYQVCTGPDEGRPGCPAGVVCPPTSTPTSTQAPTPTPGPGNCSCRANFTWNPESPAVNNTVNFTGNTTVSGDCNVRTWAWDFGDGATGDGETVSHAYTAEGAYTVRLNVTLDDGTRCSASENVSVSPLPVDNCSCTADFTWSPQSPGVNDTVDFTDQTSVDGDCAIQAWVWSFGDGATGEGETPGHAYTAEGTYTVRLNVTLDDGTACNTSRDVTVSPPPEENCSCTASIAKDREQADPEQPVAFTGSATVDGDCNVQTWAWDFGDGATGEGETASHAYAAEGTYTVTLVATLDDGTTCQATTDVTVVPPPEPCSCSASITTDGNSFRGNVDIQGDCNVQTWAWDFGDGTTGSGQDVTHDYTSEGTYTVTLVVTLDDGNTCQATSQAFVVF</sequence>
<feature type="domain" description="PKD" evidence="2">
    <location>
        <begin position="484"/>
        <end position="534"/>
    </location>
</feature>
<dbReference type="Pfam" id="PF18911">
    <property type="entry name" value="PKD_4"/>
    <property type="match status" value="4"/>
</dbReference>
<evidence type="ECO:0000259" key="2">
    <source>
        <dbReference type="PROSITE" id="PS50093"/>
    </source>
</evidence>
<accession>A0ABD4TIK7</accession>
<feature type="domain" description="PKD" evidence="2">
    <location>
        <begin position="187"/>
        <end position="268"/>
    </location>
</feature>
<keyword evidence="1" id="KW-0472">Membrane</keyword>
<organism evidence="3 4">
    <name type="scientific">Methanoculleus oceani</name>
    <dbReference type="NCBI Taxonomy" id="2184756"/>
    <lineage>
        <taxon>Archaea</taxon>
        <taxon>Methanobacteriati</taxon>
        <taxon>Methanobacteriota</taxon>
        <taxon>Stenosarchaea group</taxon>
        <taxon>Methanomicrobia</taxon>
        <taxon>Methanomicrobiales</taxon>
        <taxon>Methanomicrobiaceae</taxon>
        <taxon>Methanoculleus</taxon>
    </lineage>
</organism>
<dbReference type="CDD" id="cd00146">
    <property type="entry name" value="PKD"/>
    <property type="match status" value="4"/>
</dbReference>
<dbReference type="PANTHER" id="PTHR36842:SF1">
    <property type="entry name" value="PROTEIN TOLB"/>
    <property type="match status" value="1"/>
</dbReference>
<dbReference type="InterPro" id="IPR000601">
    <property type="entry name" value="PKD_dom"/>
</dbReference>
<dbReference type="AlphaFoldDB" id="A0ABD4TIK7"/>
<evidence type="ECO:0000256" key="1">
    <source>
        <dbReference type="SAM" id="Phobius"/>
    </source>
</evidence>
<dbReference type="InterPro" id="IPR035986">
    <property type="entry name" value="PKD_dom_sf"/>
</dbReference>
<dbReference type="InterPro" id="IPR022409">
    <property type="entry name" value="PKD/Chitinase_dom"/>
</dbReference>
<keyword evidence="4" id="KW-1185">Reference proteome</keyword>
<keyword evidence="1" id="KW-1133">Transmembrane helix</keyword>
<dbReference type="Proteomes" id="UP001523230">
    <property type="component" value="Unassembled WGS sequence"/>
</dbReference>
<comment type="caution">
    <text evidence="3">The sequence shown here is derived from an EMBL/GenBank/DDBJ whole genome shotgun (WGS) entry which is preliminary data.</text>
</comment>
<feature type="domain" description="PKD" evidence="2">
    <location>
        <begin position="278"/>
        <end position="359"/>
    </location>
</feature>
<feature type="transmembrane region" description="Helical" evidence="1">
    <location>
        <begin position="21"/>
        <end position="42"/>
    </location>
</feature>
<proteinExistence type="predicted"/>
<evidence type="ECO:0000313" key="3">
    <source>
        <dbReference type="EMBL" id="MCM2466859.1"/>
    </source>
</evidence>
<dbReference type="InterPro" id="IPR013783">
    <property type="entry name" value="Ig-like_fold"/>
</dbReference>
<protein>
    <recommendedName>
        <fullName evidence="2">PKD domain-containing protein</fullName>
    </recommendedName>
</protein>
<name>A0ABD4TIK7_9EURY</name>
<dbReference type="SMART" id="SM00089">
    <property type="entry name" value="PKD"/>
    <property type="match status" value="4"/>
</dbReference>
<keyword evidence="1" id="KW-0812">Transmembrane</keyword>
<dbReference type="SUPFAM" id="SSF69304">
    <property type="entry name" value="Tricorn protease N-terminal domain"/>
    <property type="match status" value="1"/>
</dbReference>
<dbReference type="PANTHER" id="PTHR36842">
    <property type="entry name" value="PROTEIN TOLB HOMOLOG"/>
    <property type="match status" value="1"/>
</dbReference>